<proteinExistence type="predicted"/>
<evidence type="ECO:0000313" key="2">
    <source>
        <dbReference type="Proteomes" id="UP000054270"/>
    </source>
</evidence>
<name>A0A0D2N2S5_HYPSF</name>
<keyword evidence="2" id="KW-1185">Reference proteome</keyword>
<gene>
    <name evidence="1" type="ORF">HYPSUDRAFT_543433</name>
</gene>
<dbReference type="AlphaFoldDB" id="A0A0D2N2S5"/>
<evidence type="ECO:0000313" key="1">
    <source>
        <dbReference type="EMBL" id="KJA13559.1"/>
    </source>
</evidence>
<dbReference type="Proteomes" id="UP000054270">
    <property type="component" value="Unassembled WGS sequence"/>
</dbReference>
<dbReference type="EMBL" id="KN817731">
    <property type="protein sequence ID" value="KJA13559.1"/>
    <property type="molecule type" value="Genomic_DNA"/>
</dbReference>
<sequence length="142" mass="14927">MPSGSDPHLSPVSVLPSAYRIVPAGDFTPSGVVAQLYVAAPMTNVPRWGAGCPVGRSCRIVLSPHYPVLSSPILIGSFRDLGFADLRPSWNTGPSMVHAASVPAYPAANLLCQGRAATAAIKIPRTHGPWSLSLPRPGYFPD</sequence>
<accession>A0A0D2N2S5</accession>
<organism evidence="1 2">
    <name type="scientific">Hypholoma sublateritium (strain FD-334 SS-4)</name>
    <dbReference type="NCBI Taxonomy" id="945553"/>
    <lineage>
        <taxon>Eukaryota</taxon>
        <taxon>Fungi</taxon>
        <taxon>Dikarya</taxon>
        <taxon>Basidiomycota</taxon>
        <taxon>Agaricomycotina</taxon>
        <taxon>Agaricomycetes</taxon>
        <taxon>Agaricomycetidae</taxon>
        <taxon>Agaricales</taxon>
        <taxon>Agaricineae</taxon>
        <taxon>Strophariaceae</taxon>
        <taxon>Hypholoma</taxon>
    </lineage>
</organism>
<reference evidence="2" key="1">
    <citation type="submission" date="2014-04" db="EMBL/GenBank/DDBJ databases">
        <title>Evolutionary Origins and Diversification of the Mycorrhizal Mutualists.</title>
        <authorList>
            <consortium name="DOE Joint Genome Institute"/>
            <consortium name="Mycorrhizal Genomics Consortium"/>
            <person name="Kohler A."/>
            <person name="Kuo A."/>
            <person name="Nagy L.G."/>
            <person name="Floudas D."/>
            <person name="Copeland A."/>
            <person name="Barry K.W."/>
            <person name="Cichocki N."/>
            <person name="Veneault-Fourrey C."/>
            <person name="LaButti K."/>
            <person name="Lindquist E.A."/>
            <person name="Lipzen A."/>
            <person name="Lundell T."/>
            <person name="Morin E."/>
            <person name="Murat C."/>
            <person name="Riley R."/>
            <person name="Ohm R."/>
            <person name="Sun H."/>
            <person name="Tunlid A."/>
            <person name="Henrissat B."/>
            <person name="Grigoriev I.V."/>
            <person name="Hibbett D.S."/>
            <person name="Martin F."/>
        </authorList>
    </citation>
    <scope>NUCLEOTIDE SEQUENCE [LARGE SCALE GENOMIC DNA]</scope>
    <source>
        <strain evidence="2">FD-334 SS-4</strain>
    </source>
</reference>
<protein>
    <submittedName>
        <fullName evidence="1">Uncharacterized protein</fullName>
    </submittedName>
</protein>